<dbReference type="SUPFAM" id="SSF63825">
    <property type="entry name" value="YWTD domain"/>
    <property type="match status" value="1"/>
</dbReference>
<evidence type="ECO:0000313" key="3">
    <source>
        <dbReference type="Proteomes" id="UP000596742"/>
    </source>
</evidence>
<gene>
    <name evidence="2" type="ORF">MGAL_10B081960</name>
</gene>
<feature type="domain" description="Prolow-density lipoprotein receptor-related protein 1-like beta-propeller" evidence="1">
    <location>
        <begin position="96"/>
        <end position="229"/>
    </location>
</feature>
<proteinExistence type="predicted"/>
<dbReference type="OrthoDB" id="6082544at2759"/>
<dbReference type="Gene3D" id="2.120.10.30">
    <property type="entry name" value="TolB, C-terminal domain"/>
    <property type="match status" value="1"/>
</dbReference>
<dbReference type="EMBL" id="UYJE01006704">
    <property type="protein sequence ID" value="VDI48247.1"/>
    <property type="molecule type" value="Genomic_DNA"/>
</dbReference>
<dbReference type="Pfam" id="PF16472">
    <property type="entry name" value="DUF5050"/>
    <property type="match status" value="1"/>
</dbReference>
<dbReference type="Proteomes" id="UP000596742">
    <property type="component" value="Unassembled WGS sequence"/>
</dbReference>
<dbReference type="InterPro" id="IPR050778">
    <property type="entry name" value="Cueball_EGF_LRP_Nidogen"/>
</dbReference>
<protein>
    <recommendedName>
        <fullName evidence="1">Prolow-density lipoprotein receptor-related protein 1-like beta-propeller domain-containing protein</fullName>
    </recommendedName>
</protein>
<accession>A0A8B6FD95</accession>
<dbReference type="PANTHER" id="PTHR46513">
    <property type="entry name" value="VITELLOGENIN RECEPTOR-LIKE PROTEIN-RELATED-RELATED"/>
    <property type="match status" value="1"/>
</dbReference>
<keyword evidence="3" id="KW-1185">Reference proteome</keyword>
<dbReference type="InterPro" id="IPR011042">
    <property type="entry name" value="6-blade_b-propeller_TolB-like"/>
</dbReference>
<evidence type="ECO:0000259" key="1">
    <source>
        <dbReference type="Pfam" id="PF16472"/>
    </source>
</evidence>
<dbReference type="SMART" id="SM00135">
    <property type="entry name" value="LY"/>
    <property type="match status" value="3"/>
</dbReference>
<comment type="caution">
    <text evidence="2">The sequence shown here is derived from an EMBL/GenBank/DDBJ whole genome shotgun (WGS) entry which is preliminary data.</text>
</comment>
<dbReference type="InterPro" id="IPR000033">
    <property type="entry name" value="LDLR_classB_rpt"/>
</dbReference>
<reference evidence="2" key="1">
    <citation type="submission" date="2018-11" db="EMBL/GenBank/DDBJ databases">
        <authorList>
            <person name="Alioto T."/>
            <person name="Alioto T."/>
        </authorList>
    </citation>
    <scope>NUCLEOTIDE SEQUENCE</scope>
</reference>
<organism evidence="2 3">
    <name type="scientific">Mytilus galloprovincialis</name>
    <name type="common">Mediterranean mussel</name>
    <dbReference type="NCBI Taxonomy" id="29158"/>
    <lineage>
        <taxon>Eukaryota</taxon>
        <taxon>Metazoa</taxon>
        <taxon>Spiralia</taxon>
        <taxon>Lophotrochozoa</taxon>
        <taxon>Mollusca</taxon>
        <taxon>Bivalvia</taxon>
        <taxon>Autobranchia</taxon>
        <taxon>Pteriomorphia</taxon>
        <taxon>Mytilida</taxon>
        <taxon>Mytiloidea</taxon>
        <taxon>Mytilidae</taxon>
        <taxon>Mytilinae</taxon>
        <taxon>Mytilus</taxon>
    </lineage>
</organism>
<name>A0A8B6FD95_MYTGA</name>
<feature type="non-terminal residue" evidence="2">
    <location>
        <position position="1"/>
    </location>
</feature>
<dbReference type="GO" id="GO:0042813">
    <property type="term" value="F:Wnt receptor activity"/>
    <property type="evidence" value="ECO:0007669"/>
    <property type="project" value="TreeGrafter"/>
</dbReference>
<dbReference type="GO" id="GO:0017147">
    <property type="term" value="F:Wnt-protein binding"/>
    <property type="evidence" value="ECO:0007669"/>
    <property type="project" value="TreeGrafter"/>
</dbReference>
<dbReference type="AlphaFoldDB" id="A0A8B6FD95"/>
<dbReference type="InterPro" id="IPR032485">
    <property type="entry name" value="LRP1-like_beta_prop"/>
</dbReference>
<evidence type="ECO:0000313" key="2">
    <source>
        <dbReference type="EMBL" id="VDI48247.1"/>
    </source>
</evidence>
<sequence length="257" mass="29633">MFSVFCITETLIFSTSSSSLKEIDLHTGTVKKLADINATVEALAYDYKEKYMYVPRYLEKDILRFQYPGNQSIIFETVVVSTSVIIGVAFDSLSTHLYWTEVENGKIMRCNSDGSEIISIFNELKPSVLTIDIYNRWIYFGQEDRNGNIHRITVDGKEHKVLINSTSYVYGIEIDVMEKRLYWMERSRDLKSAWYNGSDVKTIISSTGNWNIAINRDFIFYVSSSTISKINKYSEETPAVVYSETGHVYALLIYEHK</sequence>
<dbReference type="GO" id="GO:0005886">
    <property type="term" value="C:plasma membrane"/>
    <property type="evidence" value="ECO:0007669"/>
    <property type="project" value="TreeGrafter"/>
</dbReference>
<dbReference type="PANTHER" id="PTHR46513:SF13">
    <property type="entry name" value="EGF-LIKE DOMAIN-CONTAINING PROTEIN"/>
    <property type="match status" value="1"/>
</dbReference>
<dbReference type="GO" id="GO:0060070">
    <property type="term" value="P:canonical Wnt signaling pathway"/>
    <property type="evidence" value="ECO:0007669"/>
    <property type="project" value="TreeGrafter"/>
</dbReference>